<comment type="caution">
    <text evidence="3">The sequence shown here is derived from an EMBL/GenBank/DDBJ whole genome shotgun (WGS) entry which is preliminary data.</text>
</comment>
<dbReference type="EMBL" id="ML996110">
    <property type="protein sequence ID" value="KAF2738208.1"/>
    <property type="molecule type" value="Genomic_DNA"/>
</dbReference>
<accession>A0A9P4V6E1</accession>
<gene>
    <name evidence="3" type="ORF">EJ04DRAFT_560800</name>
</gene>
<reference evidence="3" key="1">
    <citation type="journal article" date="2020" name="Stud. Mycol.">
        <title>101 Dothideomycetes genomes: a test case for predicting lifestyles and emergence of pathogens.</title>
        <authorList>
            <person name="Haridas S."/>
            <person name="Albert R."/>
            <person name="Binder M."/>
            <person name="Bloem J."/>
            <person name="Labutti K."/>
            <person name="Salamov A."/>
            <person name="Andreopoulos B."/>
            <person name="Baker S."/>
            <person name="Barry K."/>
            <person name="Bills G."/>
            <person name="Bluhm B."/>
            <person name="Cannon C."/>
            <person name="Castanera R."/>
            <person name="Culley D."/>
            <person name="Daum C."/>
            <person name="Ezra D."/>
            <person name="Gonzalez J."/>
            <person name="Henrissat B."/>
            <person name="Kuo A."/>
            <person name="Liang C."/>
            <person name="Lipzen A."/>
            <person name="Lutzoni F."/>
            <person name="Magnuson J."/>
            <person name="Mondo S."/>
            <person name="Nolan M."/>
            <person name="Ohm R."/>
            <person name="Pangilinan J."/>
            <person name="Park H.-J."/>
            <person name="Ramirez L."/>
            <person name="Alfaro M."/>
            <person name="Sun H."/>
            <person name="Tritt A."/>
            <person name="Yoshinaga Y."/>
            <person name="Zwiers L.-H."/>
            <person name="Turgeon B."/>
            <person name="Goodwin S."/>
            <person name="Spatafora J."/>
            <person name="Crous P."/>
            <person name="Grigoriev I."/>
        </authorList>
    </citation>
    <scope>NUCLEOTIDE SEQUENCE</scope>
    <source>
        <strain evidence="3">CBS 125425</strain>
    </source>
</reference>
<name>A0A9P4V6E1_9PLEO</name>
<organism evidence="3 4">
    <name type="scientific">Polyplosphaeria fusca</name>
    <dbReference type="NCBI Taxonomy" id="682080"/>
    <lineage>
        <taxon>Eukaryota</taxon>
        <taxon>Fungi</taxon>
        <taxon>Dikarya</taxon>
        <taxon>Ascomycota</taxon>
        <taxon>Pezizomycotina</taxon>
        <taxon>Dothideomycetes</taxon>
        <taxon>Pleosporomycetidae</taxon>
        <taxon>Pleosporales</taxon>
        <taxon>Tetraplosphaeriaceae</taxon>
        <taxon>Polyplosphaeria</taxon>
    </lineage>
</organism>
<evidence type="ECO:0000313" key="3">
    <source>
        <dbReference type="EMBL" id="KAF2738208.1"/>
    </source>
</evidence>
<evidence type="ECO:0000256" key="1">
    <source>
        <dbReference type="SAM" id="MobiDB-lite"/>
    </source>
</evidence>
<sequence>MQFTSIIAAVLSMAVLAIGAPIAAADAEPQQGPHGGCVSGTAAGGVQPMDC</sequence>
<keyword evidence="2" id="KW-0732">Signal</keyword>
<feature type="signal peptide" evidence="2">
    <location>
        <begin position="1"/>
        <end position="19"/>
    </location>
</feature>
<evidence type="ECO:0000256" key="2">
    <source>
        <dbReference type="SAM" id="SignalP"/>
    </source>
</evidence>
<protein>
    <submittedName>
        <fullName evidence="3">Uncharacterized protein</fullName>
    </submittedName>
</protein>
<keyword evidence="4" id="KW-1185">Reference proteome</keyword>
<dbReference type="AlphaFoldDB" id="A0A9P4V6E1"/>
<dbReference type="Proteomes" id="UP000799444">
    <property type="component" value="Unassembled WGS sequence"/>
</dbReference>
<feature type="region of interest" description="Disordered" evidence="1">
    <location>
        <begin position="27"/>
        <end position="51"/>
    </location>
</feature>
<proteinExistence type="predicted"/>
<evidence type="ECO:0000313" key="4">
    <source>
        <dbReference type="Proteomes" id="UP000799444"/>
    </source>
</evidence>
<feature type="chain" id="PRO_5040461739" evidence="2">
    <location>
        <begin position="20"/>
        <end position="51"/>
    </location>
</feature>